<evidence type="ECO:0000313" key="14">
    <source>
        <dbReference type="Proteomes" id="UP000703893"/>
    </source>
</evidence>
<evidence type="ECO:0000256" key="10">
    <source>
        <dbReference type="SAM" id="MobiDB-lite"/>
    </source>
</evidence>
<dbReference type="PANTHER" id="PTHR33446:SF11">
    <property type="entry name" value="TONB3"/>
    <property type="match status" value="1"/>
</dbReference>
<feature type="compositionally biased region" description="Basic and acidic residues" evidence="10">
    <location>
        <begin position="124"/>
        <end position="141"/>
    </location>
</feature>
<comment type="similarity">
    <text evidence="2">Belongs to the TonB family.</text>
</comment>
<evidence type="ECO:0000256" key="2">
    <source>
        <dbReference type="ARBA" id="ARBA00006555"/>
    </source>
</evidence>
<keyword evidence="7" id="KW-0653">Protein transport</keyword>
<evidence type="ECO:0000256" key="7">
    <source>
        <dbReference type="ARBA" id="ARBA00022927"/>
    </source>
</evidence>
<dbReference type="NCBIfam" id="TIGR01352">
    <property type="entry name" value="tonB_Cterm"/>
    <property type="match status" value="1"/>
</dbReference>
<evidence type="ECO:0000256" key="3">
    <source>
        <dbReference type="ARBA" id="ARBA00022448"/>
    </source>
</evidence>
<dbReference type="InterPro" id="IPR051045">
    <property type="entry name" value="TonB-dependent_transducer"/>
</dbReference>
<feature type="compositionally biased region" description="Basic and acidic residues" evidence="10">
    <location>
        <begin position="73"/>
        <end position="87"/>
    </location>
</feature>
<dbReference type="Proteomes" id="UP000703893">
    <property type="component" value="Unassembled WGS sequence"/>
</dbReference>
<feature type="region of interest" description="Disordered" evidence="10">
    <location>
        <begin position="70"/>
        <end position="111"/>
    </location>
</feature>
<dbReference type="SUPFAM" id="SSF74653">
    <property type="entry name" value="TolA/TonB C-terminal domain"/>
    <property type="match status" value="1"/>
</dbReference>
<dbReference type="GO" id="GO:0098797">
    <property type="term" value="C:plasma membrane protein complex"/>
    <property type="evidence" value="ECO:0007669"/>
    <property type="project" value="TreeGrafter"/>
</dbReference>
<dbReference type="Pfam" id="PF03544">
    <property type="entry name" value="TonB_C"/>
    <property type="match status" value="1"/>
</dbReference>
<evidence type="ECO:0000256" key="9">
    <source>
        <dbReference type="ARBA" id="ARBA00023136"/>
    </source>
</evidence>
<gene>
    <name evidence="13" type="ORF">FJZ00_04720</name>
</gene>
<dbReference type="EMBL" id="VGJX01000212">
    <property type="protein sequence ID" value="MBM3274430.1"/>
    <property type="molecule type" value="Genomic_DNA"/>
</dbReference>
<feature type="domain" description="TonB C-terminal" evidence="12">
    <location>
        <begin position="170"/>
        <end position="260"/>
    </location>
</feature>
<dbReference type="InterPro" id="IPR037682">
    <property type="entry name" value="TonB_C"/>
</dbReference>
<dbReference type="GO" id="GO:0015031">
    <property type="term" value="P:protein transport"/>
    <property type="evidence" value="ECO:0007669"/>
    <property type="project" value="UniProtKB-KW"/>
</dbReference>
<keyword evidence="6 11" id="KW-0812">Transmembrane</keyword>
<dbReference type="GO" id="GO:0031992">
    <property type="term" value="F:energy transducer activity"/>
    <property type="evidence" value="ECO:0007669"/>
    <property type="project" value="TreeGrafter"/>
</dbReference>
<dbReference type="PANTHER" id="PTHR33446">
    <property type="entry name" value="PROTEIN TONB-RELATED"/>
    <property type="match status" value="1"/>
</dbReference>
<keyword evidence="8 11" id="KW-1133">Transmembrane helix</keyword>
<sequence>YEIRPNRDAWGTSLVIHAWIIALLLFVPALKVIEDPPATPMELTLIDLGPAGDRIQGEDTRPAPKQVAAPVRQVREERPVEPIREPRPAAIKQALVPVSPPQERIRPVEEVQAPDLAALTAEEARRRAVEEQRRRELDEAGSKVAHSGTGTSDNPPPPGGSVGTGKGATGDLSGRRVVRIVEPNYPAAALTRRNEGIVKARIRVSPDGSVSEVAIVRSAGDPDIDQAAVSAFRRWQFSPLPEEAAQADQIGEVRMNFQLQ</sequence>
<feature type="region of interest" description="Disordered" evidence="10">
    <location>
        <begin position="124"/>
        <end position="174"/>
    </location>
</feature>
<dbReference type="GO" id="GO:0055085">
    <property type="term" value="P:transmembrane transport"/>
    <property type="evidence" value="ECO:0007669"/>
    <property type="project" value="InterPro"/>
</dbReference>
<protein>
    <submittedName>
        <fullName evidence="13">Energy transducer TonB</fullName>
    </submittedName>
</protein>
<organism evidence="13 14">
    <name type="scientific">Candidatus Tanganyikabacteria bacterium</name>
    <dbReference type="NCBI Taxonomy" id="2961651"/>
    <lineage>
        <taxon>Bacteria</taxon>
        <taxon>Bacillati</taxon>
        <taxon>Candidatus Sericytochromatia</taxon>
        <taxon>Candidatus Tanganyikabacteria</taxon>
    </lineage>
</organism>
<proteinExistence type="inferred from homology"/>
<keyword evidence="5" id="KW-0997">Cell inner membrane</keyword>
<evidence type="ECO:0000256" key="1">
    <source>
        <dbReference type="ARBA" id="ARBA00004383"/>
    </source>
</evidence>
<evidence type="ECO:0000313" key="13">
    <source>
        <dbReference type="EMBL" id="MBM3274430.1"/>
    </source>
</evidence>
<name>A0A938BMW3_9BACT</name>
<evidence type="ECO:0000256" key="8">
    <source>
        <dbReference type="ARBA" id="ARBA00022989"/>
    </source>
</evidence>
<comment type="subcellular location">
    <subcellularLocation>
        <location evidence="1">Cell inner membrane</location>
        <topology evidence="1">Single-pass membrane protein</topology>
        <orientation evidence="1">Periplasmic side</orientation>
    </subcellularLocation>
</comment>
<keyword evidence="4" id="KW-1003">Cell membrane</keyword>
<dbReference type="PROSITE" id="PS52015">
    <property type="entry name" value="TONB_CTD"/>
    <property type="match status" value="1"/>
</dbReference>
<keyword evidence="3" id="KW-0813">Transport</keyword>
<dbReference type="AlphaFoldDB" id="A0A938BMW3"/>
<evidence type="ECO:0000259" key="12">
    <source>
        <dbReference type="PROSITE" id="PS52015"/>
    </source>
</evidence>
<evidence type="ECO:0000256" key="4">
    <source>
        <dbReference type="ARBA" id="ARBA00022475"/>
    </source>
</evidence>
<keyword evidence="9 11" id="KW-0472">Membrane</keyword>
<reference evidence="13 14" key="1">
    <citation type="submission" date="2019-03" db="EMBL/GenBank/DDBJ databases">
        <title>Lake Tanganyika Metagenome-Assembled Genomes (MAGs).</title>
        <authorList>
            <person name="Tran P."/>
        </authorList>
    </citation>
    <scope>NUCLEOTIDE SEQUENCE [LARGE SCALE GENOMIC DNA]</scope>
    <source>
        <strain evidence="13">K_DeepCast_65m_m2_236</strain>
    </source>
</reference>
<evidence type="ECO:0000256" key="11">
    <source>
        <dbReference type="SAM" id="Phobius"/>
    </source>
</evidence>
<feature type="non-terminal residue" evidence="13">
    <location>
        <position position="1"/>
    </location>
</feature>
<evidence type="ECO:0000256" key="5">
    <source>
        <dbReference type="ARBA" id="ARBA00022519"/>
    </source>
</evidence>
<dbReference type="InterPro" id="IPR006260">
    <property type="entry name" value="TonB/TolA_C"/>
</dbReference>
<evidence type="ECO:0000256" key="6">
    <source>
        <dbReference type="ARBA" id="ARBA00022692"/>
    </source>
</evidence>
<accession>A0A938BMW3</accession>
<feature type="transmembrane region" description="Helical" evidence="11">
    <location>
        <begin position="14"/>
        <end position="33"/>
    </location>
</feature>
<dbReference type="Gene3D" id="3.30.1150.10">
    <property type="match status" value="1"/>
</dbReference>
<comment type="caution">
    <text evidence="13">The sequence shown here is derived from an EMBL/GenBank/DDBJ whole genome shotgun (WGS) entry which is preliminary data.</text>
</comment>